<dbReference type="AlphaFoldDB" id="A0A2R4X4N5"/>
<keyword evidence="3" id="KW-0472">Membrane</keyword>
<dbReference type="GO" id="GO:0030115">
    <property type="term" value="C:S-layer"/>
    <property type="evidence" value="ECO:0007669"/>
    <property type="project" value="UniProtKB-SubCell"/>
</dbReference>
<keyword evidence="5" id="KW-1185">Reference proteome</keyword>
<feature type="region of interest" description="Disordered" evidence="2">
    <location>
        <begin position="203"/>
        <end position="291"/>
    </location>
</feature>
<feature type="transmembrane region" description="Helical" evidence="3">
    <location>
        <begin position="287"/>
        <end position="308"/>
    </location>
</feature>
<feature type="compositionally biased region" description="Polar residues" evidence="2">
    <location>
        <begin position="274"/>
        <end position="285"/>
    </location>
</feature>
<name>A0A2R4X4N5_9EURY</name>
<protein>
    <recommendedName>
        <fullName evidence="6">PGF-CTERM sorting domain-containing protein</fullName>
    </recommendedName>
</protein>
<evidence type="ECO:0000313" key="5">
    <source>
        <dbReference type="Proteomes" id="UP000244727"/>
    </source>
</evidence>
<keyword evidence="1" id="KW-0732">Signal</keyword>
<proteinExistence type="predicted"/>
<gene>
    <name evidence="4" type="ORF">HARCEL1_06500</name>
</gene>
<evidence type="ECO:0008006" key="6">
    <source>
        <dbReference type="Google" id="ProtNLM"/>
    </source>
</evidence>
<keyword evidence="3" id="KW-1133">Transmembrane helix</keyword>
<keyword evidence="3" id="KW-0812">Transmembrane</keyword>
<feature type="region of interest" description="Disordered" evidence="2">
    <location>
        <begin position="37"/>
        <end position="56"/>
    </location>
</feature>
<feature type="compositionally biased region" description="Acidic residues" evidence="2">
    <location>
        <begin position="225"/>
        <end position="266"/>
    </location>
</feature>
<dbReference type="GO" id="GO:0005886">
    <property type="term" value="C:plasma membrane"/>
    <property type="evidence" value="ECO:0007669"/>
    <property type="project" value="UniProtKB-SubCell"/>
</dbReference>
<evidence type="ECO:0000256" key="2">
    <source>
        <dbReference type="SAM" id="MobiDB-lite"/>
    </source>
</evidence>
<evidence type="ECO:0000313" key="4">
    <source>
        <dbReference type="EMBL" id="AWB28663.1"/>
    </source>
</evidence>
<organism evidence="4 5">
    <name type="scientific">Halococcoides cellulosivorans</name>
    <dbReference type="NCBI Taxonomy" id="1679096"/>
    <lineage>
        <taxon>Archaea</taxon>
        <taxon>Methanobacteriati</taxon>
        <taxon>Methanobacteriota</taxon>
        <taxon>Stenosarchaea group</taxon>
        <taxon>Halobacteria</taxon>
        <taxon>Halobacteriales</taxon>
        <taxon>Haloarculaceae</taxon>
        <taxon>Halococcoides</taxon>
    </lineage>
</organism>
<dbReference type="InterPro" id="IPR026371">
    <property type="entry name" value="PGF_CTERM"/>
</dbReference>
<dbReference type="EMBL" id="CP028858">
    <property type="protein sequence ID" value="AWB28663.1"/>
    <property type="molecule type" value="Genomic_DNA"/>
</dbReference>
<accession>A0A2R4X4N5</accession>
<evidence type="ECO:0000256" key="3">
    <source>
        <dbReference type="SAM" id="Phobius"/>
    </source>
</evidence>
<dbReference type="KEGG" id="harc:HARCEL1_06500"/>
<feature type="transmembrane region" description="Helical" evidence="3">
    <location>
        <begin position="76"/>
        <end position="96"/>
    </location>
</feature>
<evidence type="ECO:0000256" key="1">
    <source>
        <dbReference type="ARBA" id="ARBA00022729"/>
    </source>
</evidence>
<dbReference type="Proteomes" id="UP000244727">
    <property type="component" value="Chromosome"/>
</dbReference>
<sequence>MSLNGRRPSESRRSRIVRSVSSSPRMAYQYHPVHKPVVTARGPTTPEPALSRPAVGRESFHPFGTYEEGMTTSRTGIALVGIVAALLVTSGVAVAAPSISASAGDAAPGETVTVEMTVQEVGVLSVTGIPSDWEIESYDSAGGTPQVGTTDGAQKIGWTWNEDRSADISVTLAVPDDASDASLTIEASNIADETVTESLTVAVEDGSDDSESDGGDGGVGGGENIDIETDDPTTEASDESTAEDTETESEDTGADTDEATTDDAADVNEGGAESSPTEQSDSSPTDAGGPGFSAALALIALVAVAALARRA</sequence>
<feature type="region of interest" description="Disordered" evidence="2">
    <location>
        <begin position="1"/>
        <end position="23"/>
    </location>
</feature>
<dbReference type="NCBIfam" id="TIGR04126">
    <property type="entry name" value="PGF_CTERM"/>
    <property type="match status" value="1"/>
</dbReference>
<reference evidence="4 5" key="1">
    <citation type="submission" date="2018-04" db="EMBL/GenBank/DDBJ databases">
        <title>Halococcoides cellulosivorans gen. nov., sp. nov., an extremely halophilic cellulose-utilizing haloarchaeon from hypersaline lakes.</title>
        <authorList>
            <person name="Sorokin D.Y."/>
            <person name="Toshchakov S.V."/>
            <person name="Samarov N.I."/>
            <person name="Korzhenkov A."/>
            <person name="Kublanov I.V."/>
        </authorList>
    </citation>
    <scope>NUCLEOTIDE SEQUENCE [LARGE SCALE GENOMIC DNA]</scope>
    <source>
        <strain evidence="4 5">HArcel1</strain>
    </source>
</reference>
<feature type="compositionally biased region" description="Acidic residues" evidence="2">
    <location>
        <begin position="205"/>
        <end position="214"/>
    </location>
</feature>